<dbReference type="Proteomes" id="UP000445000">
    <property type="component" value="Unassembled WGS sequence"/>
</dbReference>
<accession>A0A829YFN2</accession>
<keyword evidence="5" id="KW-1185">Reference proteome</keyword>
<dbReference type="SUPFAM" id="SSF53756">
    <property type="entry name" value="UDP-Glycosyltransferase/glycogen phosphorylase"/>
    <property type="match status" value="1"/>
</dbReference>
<dbReference type="EMBL" id="BLJN01000004">
    <property type="protein sequence ID" value="GFE82147.1"/>
    <property type="molecule type" value="Genomic_DNA"/>
</dbReference>
<name>A0A829YFN2_9GAMM</name>
<dbReference type="InterPro" id="IPR001296">
    <property type="entry name" value="Glyco_trans_1"/>
</dbReference>
<dbReference type="Pfam" id="PF00534">
    <property type="entry name" value="Glycos_transf_1"/>
    <property type="match status" value="1"/>
</dbReference>
<dbReference type="GO" id="GO:1901135">
    <property type="term" value="P:carbohydrate derivative metabolic process"/>
    <property type="evidence" value="ECO:0007669"/>
    <property type="project" value="UniProtKB-ARBA"/>
</dbReference>
<dbReference type="Gene3D" id="3.40.50.2000">
    <property type="entry name" value="Glycogen Phosphorylase B"/>
    <property type="match status" value="2"/>
</dbReference>
<evidence type="ECO:0000256" key="2">
    <source>
        <dbReference type="ARBA" id="ARBA00022679"/>
    </source>
</evidence>
<feature type="domain" description="Glycosyl transferase family 1" evidence="3">
    <location>
        <begin position="193"/>
        <end position="347"/>
    </location>
</feature>
<comment type="caution">
    <text evidence="4">The sequence shown here is derived from an EMBL/GenBank/DDBJ whole genome shotgun (WGS) entry which is preliminary data.</text>
</comment>
<dbReference type="PANTHER" id="PTHR12526">
    <property type="entry name" value="GLYCOSYLTRANSFERASE"/>
    <property type="match status" value="1"/>
</dbReference>
<proteinExistence type="predicted"/>
<dbReference type="CDD" id="cd03801">
    <property type="entry name" value="GT4_PimA-like"/>
    <property type="match status" value="1"/>
</dbReference>
<keyword evidence="1" id="KW-0328">Glycosyltransferase</keyword>
<reference evidence="5" key="1">
    <citation type="submission" date="2020-01" db="EMBL/GenBank/DDBJ databases">
        <title>'Steroidobacter agaridevorans' sp. nov., agar-degrading bacteria isolated from rhizosphere soils.</title>
        <authorList>
            <person name="Ikenaga M."/>
            <person name="Kataoka M."/>
            <person name="Murouchi A."/>
            <person name="Katsuragi S."/>
            <person name="Sakai M."/>
        </authorList>
    </citation>
    <scope>NUCLEOTIDE SEQUENCE [LARGE SCALE GENOMIC DNA]</scope>
    <source>
        <strain evidence="5">YU21-B</strain>
    </source>
</reference>
<evidence type="ECO:0000259" key="3">
    <source>
        <dbReference type="Pfam" id="PF00534"/>
    </source>
</evidence>
<dbReference type="GO" id="GO:0016757">
    <property type="term" value="F:glycosyltransferase activity"/>
    <property type="evidence" value="ECO:0007669"/>
    <property type="project" value="UniProtKB-KW"/>
</dbReference>
<gene>
    <name evidence="4" type="ORF">GCM10011487_41470</name>
</gene>
<dbReference type="AlphaFoldDB" id="A0A829YFN2"/>
<dbReference type="PANTHER" id="PTHR12526:SF510">
    <property type="entry name" value="D-INOSITOL 3-PHOSPHATE GLYCOSYLTRANSFERASE"/>
    <property type="match status" value="1"/>
</dbReference>
<evidence type="ECO:0000256" key="1">
    <source>
        <dbReference type="ARBA" id="ARBA00022676"/>
    </source>
</evidence>
<organism evidence="4 5">
    <name type="scientific">Steroidobacter agaridevorans</name>
    <dbReference type="NCBI Taxonomy" id="2695856"/>
    <lineage>
        <taxon>Bacteria</taxon>
        <taxon>Pseudomonadati</taxon>
        <taxon>Pseudomonadota</taxon>
        <taxon>Gammaproteobacteria</taxon>
        <taxon>Steroidobacterales</taxon>
        <taxon>Steroidobacteraceae</taxon>
        <taxon>Steroidobacter</taxon>
    </lineage>
</organism>
<evidence type="ECO:0000313" key="5">
    <source>
        <dbReference type="Proteomes" id="UP000445000"/>
    </source>
</evidence>
<keyword evidence="2" id="KW-0808">Transferase</keyword>
<sequence length="373" mass="41868">MTHKILLITPGPKMSINEKYYRDLGKYCQGAVLTTSMDDKILELTRVADFEFQCARYHFHHGMYSNLKFTLFCMMYALRRRLAGEKFDLVVTYDPIKTGMIGVVVAKILGARFAPEVNGLYTSDAEYMDGGEKLSVKVKKVLIPAIMGWVLKRADGIKLLFDTQIDPFAKKVKGKVIGRFPCHVSTSSFKPVREEKEVLFVGFPFKRKGVDVLIAAFKKISDKHPDWKLKILGWFPDPTELNAAMAGHPRIYHQPPVYHPEMPAHVGSCGIFVLPSRSEAMGRILVEAMACAKPRIGTNVDGIPTVIEDEVDGLLVPPEDPDALAAALDRLMSDPALRQRLGQAGLKRCQTEFSEETHFINTMNFYEKVLTQA</sequence>
<protein>
    <recommendedName>
        <fullName evidence="3">Glycosyl transferase family 1 domain-containing protein</fullName>
    </recommendedName>
</protein>
<evidence type="ECO:0000313" key="4">
    <source>
        <dbReference type="EMBL" id="GFE82147.1"/>
    </source>
</evidence>
<dbReference type="RefSeq" id="WP_161813818.1">
    <property type="nucleotide sequence ID" value="NZ_BLJN01000004.1"/>
</dbReference>